<dbReference type="AlphaFoldDB" id="A0AAD4TK35"/>
<evidence type="ECO:0000313" key="1">
    <source>
        <dbReference type="EMBL" id="KAI3960228.1"/>
    </source>
</evidence>
<protein>
    <submittedName>
        <fullName evidence="1">Uncharacterized protein</fullName>
    </submittedName>
</protein>
<sequence>MASKKTHLFRQSAVESGTPGDYYMNPSKKLMTKTSDWRVVEHEDGIETITNGAAFKGVSIFIRFSKNQAIGDCENKDDYLSYIVNTEFLNVKDMKGEIKDGVTRIYYPKIKVEDNKKKDVVGAQAKFSF</sequence>
<gene>
    <name evidence="1" type="ORF">MKW98_016952</name>
</gene>
<proteinExistence type="predicted"/>
<name>A0AAD4TK35_9MAGN</name>
<dbReference type="EMBL" id="JAJJMB010000948">
    <property type="protein sequence ID" value="KAI3960228.1"/>
    <property type="molecule type" value="Genomic_DNA"/>
</dbReference>
<keyword evidence="2" id="KW-1185">Reference proteome</keyword>
<dbReference type="Proteomes" id="UP001202328">
    <property type="component" value="Unassembled WGS sequence"/>
</dbReference>
<organism evidence="1 2">
    <name type="scientific">Papaver atlanticum</name>
    <dbReference type="NCBI Taxonomy" id="357466"/>
    <lineage>
        <taxon>Eukaryota</taxon>
        <taxon>Viridiplantae</taxon>
        <taxon>Streptophyta</taxon>
        <taxon>Embryophyta</taxon>
        <taxon>Tracheophyta</taxon>
        <taxon>Spermatophyta</taxon>
        <taxon>Magnoliopsida</taxon>
        <taxon>Ranunculales</taxon>
        <taxon>Papaveraceae</taxon>
        <taxon>Papaveroideae</taxon>
        <taxon>Papaver</taxon>
    </lineage>
</organism>
<comment type="caution">
    <text evidence="1">The sequence shown here is derived from an EMBL/GenBank/DDBJ whole genome shotgun (WGS) entry which is preliminary data.</text>
</comment>
<reference evidence="1" key="1">
    <citation type="submission" date="2022-04" db="EMBL/GenBank/DDBJ databases">
        <title>A functionally conserved STORR gene fusion in Papaver species that diverged 16.8 million years ago.</title>
        <authorList>
            <person name="Catania T."/>
        </authorList>
    </citation>
    <scope>NUCLEOTIDE SEQUENCE</scope>
    <source>
        <strain evidence="1">S-188037</strain>
    </source>
</reference>
<accession>A0AAD4TK35</accession>
<evidence type="ECO:0000313" key="2">
    <source>
        <dbReference type="Proteomes" id="UP001202328"/>
    </source>
</evidence>